<dbReference type="RefSeq" id="XP_024578573.1">
    <property type="nucleotide sequence ID" value="XM_024728058.1"/>
</dbReference>
<dbReference type="GeneID" id="36407553"/>
<dbReference type="OMA" id="WQIQLLM"/>
<sequence>MVGNVAYVQLSGPSSSATLGIYAGMSPQELKQLVRAALSHNDGVCAGFLVAQEDVNRRLCRKKCHFNSNQRLIPLSLACKAPELLTGRVTALFAPPKAHQRLKESENAAEASNDLNRLHRLLQGLESEQNFSKFETAMLYDLCEQQSAYILDIMSRNTSVDQKKRFLLRLLHPDNSCELRNEFNYLRKTAQNDPSENLLQTELIAQKIAAIGSKVSSHEFQLQMEGISQENWCIDSDQVGDTMKLLSLVEKLLDKHVLPEENGVYLLKLVLYQNPVLWSAFYRYKNGGCSLLDLETTAKRLAAMESIPPKPVSTSKSKKSPNVTKMNNHLIVVVESLYEQRMLTGLELEILLALLAQHDSQVQQIIRDFQSSEDQDFGALRDSLVGVVKELTMELGDEEKAPLTFAFGSDDALREADELPEDSDINDNDMQGWQRHLTFLVKQWQACNELTDVAAQTLQNMLMQRHNLLESAYEVFATDADAYELLDTLQRVAKMQHQIEQTGQKVSDSAAQRELSLEDVVKRMQLQGLILSEDASGLLGLLYGGNEALQAANEAFQADNDVHELEETLMLVVKHARFNRNLQKNKVVDEVEHGSCLLAELGRSGRLNLWQIQVLISLLKRDDPRLLAAMDLHDEDKNLEELIETLSILAHLASREQHVHDMVYAWITSFNRDDILTQTQAKRLIELVEVRDHRLFSAFVMFLNDDNKDEFVSSLRRIANLNLQEEWTEDNAVLALLKDCEEQLFLSHEEREQVEALMCNGETRLLAAIDVLAETKDTEDFADTARRILAKLKEENEMAKFSLKDLSNSSEIVREKNVALDQNVKDEAKDEVANCSVVAECDSCQDKQELQEEMDNTDDQVADVVMAGN</sequence>
<dbReference type="OrthoDB" id="78779at2759"/>
<evidence type="ECO:0000313" key="2">
    <source>
        <dbReference type="Proteomes" id="UP000054928"/>
    </source>
</evidence>
<dbReference type="EMBL" id="CCYD01000610">
    <property type="protein sequence ID" value="CEG42204.1"/>
    <property type="molecule type" value="Genomic_DNA"/>
</dbReference>
<accession>A0A0P1AM11</accession>
<evidence type="ECO:0000313" key="1">
    <source>
        <dbReference type="EMBL" id="CEG42204.1"/>
    </source>
</evidence>
<reference evidence="2" key="1">
    <citation type="submission" date="2014-09" db="EMBL/GenBank/DDBJ databases">
        <authorList>
            <person name="Sharma Rahul"/>
            <person name="Thines Marco"/>
        </authorList>
    </citation>
    <scope>NUCLEOTIDE SEQUENCE [LARGE SCALE GENOMIC DNA]</scope>
</reference>
<proteinExistence type="predicted"/>
<dbReference type="AlphaFoldDB" id="A0A0P1AM11"/>
<protein>
    <submittedName>
        <fullName evidence="1">Uncharacterized protein</fullName>
    </submittedName>
</protein>
<organism evidence="1 2">
    <name type="scientific">Plasmopara halstedii</name>
    <name type="common">Downy mildew of sunflower</name>
    <dbReference type="NCBI Taxonomy" id="4781"/>
    <lineage>
        <taxon>Eukaryota</taxon>
        <taxon>Sar</taxon>
        <taxon>Stramenopiles</taxon>
        <taxon>Oomycota</taxon>
        <taxon>Peronosporomycetes</taxon>
        <taxon>Peronosporales</taxon>
        <taxon>Peronosporaceae</taxon>
        <taxon>Plasmopara</taxon>
    </lineage>
</organism>
<dbReference type="Proteomes" id="UP000054928">
    <property type="component" value="Unassembled WGS sequence"/>
</dbReference>
<keyword evidence="2" id="KW-1185">Reference proteome</keyword>
<name>A0A0P1AM11_PLAHL</name>